<feature type="transmembrane region" description="Helical" evidence="7">
    <location>
        <begin position="243"/>
        <end position="271"/>
    </location>
</feature>
<evidence type="ECO:0000256" key="4">
    <source>
        <dbReference type="ARBA" id="ARBA00022989"/>
    </source>
</evidence>
<name>A0A6A6Q161_9PEZI</name>
<dbReference type="OrthoDB" id="5141738at2759"/>
<dbReference type="FunFam" id="1.20.1250.20:FF:000082">
    <property type="entry name" value="MFS multidrug transporter, putative"/>
    <property type="match status" value="1"/>
</dbReference>
<evidence type="ECO:0000313" key="9">
    <source>
        <dbReference type="EMBL" id="KAF2485761.1"/>
    </source>
</evidence>
<evidence type="ECO:0000256" key="7">
    <source>
        <dbReference type="SAM" id="Phobius"/>
    </source>
</evidence>
<dbReference type="RefSeq" id="XP_033592330.1">
    <property type="nucleotide sequence ID" value="XM_033733103.1"/>
</dbReference>
<dbReference type="Gene3D" id="1.20.1250.20">
    <property type="entry name" value="MFS general substrate transporter like domains"/>
    <property type="match status" value="1"/>
</dbReference>
<dbReference type="Pfam" id="PF07690">
    <property type="entry name" value="MFS_1"/>
    <property type="match status" value="1"/>
</dbReference>
<dbReference type="EMBL" id="MU001633">
    <property type="protein sequence ID" value="KAF2485761.1"/>
    <property type="molecule type" value="Genomic_DNA"/>
</dbReference>
<dbReference type="InterPro" id="IPR020846">
    <property type="entry name" value="MFS_dom"/>
</dbReference>
<feature type="transmembrane region" description="Helical" evidence="7">
    <location>
        <begin position="178"/>
        <end position="200"/>
    </location>
</feature>
<evidence type="ECO:0000259" key="8">
    <source>
        <dbReference type="PROSITE" id="PS50850"/>
    </source>
</evidence>
<feature type="transmembrane region" description="Helical" evidence="7">
    <location>
        <begin position="401"/>
        <end position="422"/>
    </location>
</feature>
<evidence type="ECO:0000256" key="1">
    <source>
        <dbReference type="ARBA" id="ARBA00004141"/>
    </source>
</evidence>
<keyword evidence="10" id="KW-1185">Reference proteome</keyword>
<gene>
    <name evidence="9" type="ORF">BDY17DRAFT_294196</name>
</gene>
<dbReference type="PANTHER" id="PTHR23502">
    <property type="entry name" value="MAJOR FACILITATOR SUPERFAMILY"/>
    <property type="match status" value="1"/>
</dbReference>
<evidence type="ECO:0000313" key="10">
    <source>
        <dbReference type="Proteomes" id="UP000799767"/>
    </source>
</evidence>
<feature type="transmembrane region" description="Helical" evidence="7">
    <location>
        <begin position="85"/>
        <end position="104"/>
    </location>
</feature>
<feature type="transmembrane region" description="Helical" evidence="7">
    <location>
        <begin position="153"/>
        <end position="172"/>
    </location>
</feature>
<feature type="transmembrane region" description="Helical" evidence="7">
    <location>
        <begin position="491"/>
        <end position="514"/>
    </location>
</feature>
<dbReference type="InterPro" id="IPR011701">
    <property type="entry name" value="MFS"/>
</dbReference>
<feature type="transmembrane region" description="Helical" evidence="7">
    <location>
        <begin position="124"/>
        <end position="146"/>
    </location>
</feature>
<dbReference type="PROSITE" id="PS50850">
    <property type="entry name" value="MFS"/>
    <property type="match status" value="1"/>
</dbReference>
<feature type="transmembrane region" description="Helical" evidence="7">
    <location>
        <begin position="212"/>
        <end position="237"/>
    </location>
</feature>
<comment type="subcellular location">
    <subcellularLocation>
        <location evidence="1">Membrane</location>
        <topology evidence="1">Multi-pass membrane protein</topology>
    </subcellularLocation>
</comment>
<feature type="compositionally biased region" description="Basic and acidic residues" evidence="6">
    <location>
        <begin position="12"/>
        <end position="42"/>
    </location>
</feature>
<dbReference type="PANTHER" id="PTHR23502:SF74">
    <property type="entry name" value="MAJOR FACILITATOR SUPERFAMILY (MFS) PROFILE DOMAIN-CONTAINING PROTEIN"/>
    <property type="match status" value="1"/>
</dbReference>
<sequence>MEGSTSAANVEGRTELVDSLMTRRADSLKGGEKILEDEKVENSPDPSGSASPYHSDDEDPNEKIIVAFDEGDKDDPYNFSRGRKLYIVFAGMLLVINSTMGSALPAGATDATKKYFHIENEEFLVLPVSIYLIGYILGPMVFAPLSESYGRKIVMTCTFIMFTIFVMASALAPNFASLVVFRLLAGIGASTPVSVIGGIYADIYKDQRARGLAITAFMAGTTWGPLGGPIIAGFISVAEGWRWAYWIELIIAGVTWPIFIFIPETYGPVLLERKAKKMRKETSNPRFVAPSEVDKLDFWSIVTVVLTRPFRMFLFEAIVLFICLYLSLEYGIFYIFFQAYGPIFNGIYGFNPGEVGLAFLPIGVGAMIATGCYLCWDWYLRRAQNSPHPPAWSQKEEYVRLPLACFGGPLIVIGLLWLGWAARPEVPWIVPVLGALPFGIGFLIIFMSLINYIVDAYEVFAASALGAASASRSIFGVVLPFAARPMYSSLGVAWACTLLALLSALMCLVPFIFIKYGEKMRENSRFCKELKRKKAQDEARQQQRWERQRRASDRLAEAEKGAAEKAA</sequence>
<dbReference type="SUPFAM" id="SSF103473">
    <property type="entry name" value="MFS general substrate transporter"/>
    <property type="match status" value="1"/>
</dbReference>
<dbReference type="InterPro" id="IPR036259">
    <property type="entry name" value="MFS_trans_sf"/>
</dbReference>
<keyword evidence="4 7" id="KW-1133">Transmembrane helix</keyword>
<evidence type="ECO:0000256" key="6">
    <source>
        <dbReference type="SAM" id="MobiDB-lite"/>
    </source>
</evidence>
<evidence type="ECO:0000256" key="3">
    <source>
        <dbReference type="ARBA" id="ARBA00022692"/>
    </source>
</evidence>
<proteinExistence type="inferred from homology"/>
<protein>
    <submittedName>
        <fullName evidence="9">Major facilitator superfamily domain-containing protein</fullName>
    </submittedName>
</protein>
<feature type="region of interest" description="Disordered" evidence="6">
    <location>
        <begin position="1"/>
        <end position="59"/>
    </location>
</feature>
<dbReference type="Proteomes" id="UP000799767">
    <property type="component" value="Unassembled WGS sequence"/>
</dbReference>
<dbReference type="AlphaFoldDB" id="A0A6A6Q161"/>
<dbReference type="GO" id="GO:0022857">
    <property type="term" value="F:transmembrane transporter activity"/>
    <property type="evidence" value="ECO:0007669"/>
    <property type="project" value="InterPro"/>
</dbReference>
<feature type="transmembrane region" description="Helical" evidence="7">
    <location>
        <begin position="357"/>
        <end position="380"/>
    </location>
</feature>
<evidence type="ECO:0000256" key="2">
    <source>
        <dbReference type="ARBA" id="ARBA00008335"/>
    </source>
</evidence>
<feature type="transmembrane region" description="Helical" evidence="7">
    <location>
        <begin position="313"/>
        <end position="337"/>
    </location>
</feature>
<reference evidence="9" key="1">
    <citation type="journal article" date="2020" name="Stud. Mycol.">
        <title>101 Dothideomycetes genomes: a test case for predicting lifestyles and emergence of pathogens.</title>
        <authorList>
            <person name="Haridas S."/>
            <person name="Albert R."/>
            <person name="Binder M."/>
            <person name="Bloem J."/>
            <person name="Labutti K."/>
            <person name="Salamov A."/>
            <person name="Andreopoulos B."/>
            <person name="Baker S."/>
            <person name="Barry K."/>
            <person name="Bills G."/>
            <person name="Bluhm B."/>
            <person name="Cannon C."/>
            <person name="Castanera R."/>
            <person name="Culley D."/>
            <person name="Daum C."/>
            <person name="Ezra D."/>
            <person name="Gonzalez J."/>
            <person name="Henrissat B."/>
            <person name="Kuo A."/>
            <person name="Liang C."/>
            <person name="Lipzen A."/>
            <person name="Lutzoni F."/>
            <person name="Magnuson J."/>
            <person name="Mondo S."/>
            <person name="Nolan M."/>
            <person name="Ohm R."/>
            <person name="Pangilinan J."/>
            <person name="Park H.-J."/>
            <person name="Ramirez L."/>
            <person name="Alfaro M."/>
            <person name="Sun H."/>
            <person name="Tritt A."/>
            <person name="Yoshinaga Y."/>
            <person name="Zwiers L.-H."/>
            <person name="Turgeon B."/>
            <person name="Goodwin S."/>
            <person name="Spatafora J."/>
            <person name="Crous P."/>
            <person name="Grigoriev I."/>
        </authorList>
    </citation>
    <scope>NUCLEOTIDE SEQUENCE</scope>
    <source>
        <strain evidence="9">CBS 113389</strain>
    </source>
</reference>
<feature type="region of interest" description="Disordered" evidence="6">
    <location>
        <begin position="533"/>
        <end position="567"/>
    </location>
</feature>
<keyword evidence="3 7" id="KW-0812">Transmembrane</keyword>
<accession>A0A6A6Q161</accession>
<feature type="transmembrane region" description="Helical" evidence="7">
    <location>
        <begin position="428"/>
        <end position="452"/>
    </location>
</feature>
<keyword evidence="5 7" id="KW-0472">Membrane</keyword>
<dbReference type="GeneID" id="54474105"/>
<organism evidence="9 10">
    <name type="scientific">Neohortaea acidophila</name>
    <dbReference type="NCBI Taxonomy" id="245834"/>
    <lineage>
        <taxon>Eukaryota</taxon>
        <taxon>Fungi</taxon>
        <taxon>Dikarya</taxon>
        <taxon>Ascomycota</taxon>
        <taxon>Pezizomycotina</taxon>
        <taxon>Dothideomycetes</taxon>
        <taxon>Dothideomycetidae</taxon>
        <taxon>Mycosphaerellales</taxon>
        <taxon>Teratosphaeriaceae</taxon>
        <taxon>Neohortaea</taxon>
    </lineage>
</organism>
<comment type="similarity">
    <text evidence="2">Belongs to the major facilitator superfamily.</text>
</comment>
<feature type="transmembrane region" description="Helical" evidence="7">
    <location>
        <begin position="459"/>
        <end position="479"/>
    </location>
</feature>
<dbReference type="CDD" id="cd17323">
    <property type="entry name" value="MFS_Tpo1_MDR_like"/>
    <property type="match status" value="1"/>
</dbReference>
<feature type="domain" description="Major facilitator superfamily (MFS) profile" evidence="8">
    <location>
        <begin position="83"/>
        <end position="518"/>
    </location>
</feature>
<evidence type="ECO:0000256" key="5">
    <source>
        <dbReference type="ARBA" id="ARBA00023136"/>
    </source>
</evidence>
<dbReference type="GO" id="GO:0005886">
    <property type="term" value="C:plasma membrane"/>
    <property type="evidence" value="ECO:0007669"/>
    <property type="project" value="TreeGrafter"/>
</dbReference>